<protein>
    <submittedName>
        <fullName evidence="2">Uncharacterized protein</fullName>
    </submittedName>
</protein>
<dbReference type="Proteomes" id="UP001386955">
    <property type="component" value="Unassembled WGS sequence"/>
</dbReference>
<evidence type="ECO:0000256" key="1">
    <source>
        <dbReference type="SAM" id="MobiDB-lite"/>
    </source>
</evidence>
<name>A0AAN9SDD6_PSOTE</name>
<sequence length="71" mass="7780">MIRSESTRDGVRSNRKHPRLHTIKGGEFPGFCLPLVAQIPSFLSQLPLLFSLVFLNKIHLAAASYTAAATS</sequence>
<feature type="compositionally biased region" description="Basic and acidic residues" evidence="1">
    <location>
        <begin position="1"/>
        <end position="12"/>
    </location>
</feature>
<reference evidence="2 3" key="1">
    <citation type="submission" date="2024-01" db="EMBL/GenBank/DDBJ databases">
        <title>The genomes of 5 underutilized Papilionoideae crops provide insights into root nodulation and disease resistanc.</title>
        <authorList>
            <person name="Jiang F."/>
        </authorList>
    </citation>
    <scope>NUCLEOTIDE SEQUENCE [LARGE SCALE GENOMIC DNA]</scope>
    <source>
        <strain evidence="2">DUOXIRENSHENG_FW03</strain>
        <tissue evidence="2">Leaves</tissue>
    </source>
</reference>
<evidence type="ECO:0000313" key="3">
    <source>
        <dbReference type="Proteomes" id="UP001386955"/>
    </source>
</evidence>
<gene>
    <name evidence="2" type="ORF">VNO78_20439</name>
</gene>
<dbReference type="AlphaFoldDB" id="A0AAN9SDD6"/>
<keyword evidence="3" id="KW-1185">Reference proteome</keyword>
<comment type="caution">
    <text evidence="2">The sequence shown here is derived from an EMBL/GenBank/DDBJ whole genome shotgun (WGS) entry which is preliminary data.</text>
</comment>
<feature type="region of interest" description="Disordered" evidence="1">
    <location>
        <begin position="1"/>
        <end position="21"/>
    </location>
</feature>
<accession>A0AAN9SDD6</accession>
<organism evidence="2 3">
    <name type="scientific">Psophocarpus tetragonolobus</name>
    <name type="common">Winged bean</name>
    <name type="synonym">Dolichos tetragonolobus</name>
    <dbReference type="NCBI Taxonomy" id="3891"/>
    <lineage>
        <taxon>Eukaryota</taxon>
        <taxon>Viridiplantae</taxon>
        <taxon>Streptophyta</taxon>
        <taxon>Embryophyta</taxon>
        <taxon>Tracheophyta</taxon>
        <taxon>Spermatophyta</taxon>
        <taxon>Magnoliopsida</taxon>
        <taxon>eudicotyledons</taxon>
        <taxon>Gunneridae</taxon>
        <taxon>Pentapetalae</taxon>
        <taxon>rosids</taxon>
        <taxon>fabids</taxon>
        <taxon>Fabales</taxon>
        <taxon>Fabaceae</taxon>
        <taxon>Papilionoideae</taxon>
        <taxon>50 kb inversion clade</taxon>
        <taxon>NPAAA clade</taxon>
        <taxon>indigoferoid/millettioid clade</taxon>
        <taxon>Phaseoleae</taxon>
        <taxon>Psophocarpus</taxon>
    </lineage>
</organism>
<evidence type="ECO:0000313" key="2">
    <source>
        <dbReference type="EMBL" id="KAK7392013.1"/>
    </source>
</evidence>
<dbReference type="EMBL" id="JAYMYS010000005">
    <property type="protein sequence ID" value="KAK7392013.1"/>
    <property type="molecule type" value="Genomic_DNA"/>
</dbReference>
<proteinExistence type="predicted"/>